<dbReference type="Proteomes" id="UP001488838">
    <property type="component" value="Unassembled WGS sequence"/>
</dbReference>
<evidence type="ECO:0000256" key="4">
    <source>
        <dbReference type="RuleBase" id="RU363128"/>
    </source>
</evidence>
<keyword evidence="6" id="KW-1185">Reference proteome</keyword>
<protein>
    <recommendedName>
        <fullName evidence="4">40S ribosomal protein S26</fullName>
    </recommendedName>
</protein>
<dbReference type="InterPro" id="IPR038551">
    <property type="entry name" value="Ribosomal_eS26_sf"/>
</dbReference>
<comment type="caution">
    <text evidence="5">The sequence shown here is derived from an EMBL/GenBank/DDBJ whole genome shotgun (WGS) entry which is preliminary data.</text>
</comment>
<sequence length="192" mass="21787">MWRLRLLQIYYIINAHDSNIEETNGPCCIPAAVFTSGLTNGRQVPAMPYELSVSSRAILQPPRLKGPYYNSTNDQEKEKQRLCQNGPWHTQLICCMSCVPNDKAIKKFVIWNTVEATATRDISEACVFDAYVLPKLYVKLHYYVKAFLFLDNLLDPPVPLNFSLSRSLFPSTMVDFTLPPISSLLELLPVIS</sequence>
<dbReference type="PANTHER" id="PTHR12538">
    <property type="entry name" value="40S RIBOSOMAL PROTEIN S26"/>
    <property type="match status" value="1"/>
</dbReference>
<dbReference type="GO" id="GO:0022627">
    <property type="term" value="C:cytosolic small ribosomal subunit"/>
    <property type="evidence" value="ECO:0007669"/>
    <property type="project" value="TreeGrafter"/>
</dbReference>
<dbReference type="Gene3D" id="3.30.1740.20">
    <property type="entry name" value="Ribosomal protein S26e"/>
    <property type="match status" value="1"/>
</dbReference>
<evidence type="ECO:0000256" key="1">
    <source>
        <dbReference type="ARBA" id="ARBA00008596"/>
    </source>
</evidence>
<organism evidence="5 6">
    <name type="scientific">Myodes glareolus</name>
    <name type="common">Bank vole</name>
    <name type="synonym">Clethrionomys glareolus</name>
    <dbReference type="NCBI Taxonomy" id="447135"/>
    <lineage>
        <taxon>Eukaryota</taxon>
        <taxon>Metazoa</taxon>
        <taxon>Chordata</taxon>
        <taxon>Craniata</taxon>
        <taxon>Vertebrata</taxon>
        <taxon>Euteleostomi</taxon>
        <taxon>Mammalia</taxon>
        <taxon>Eutheria</taxon>
        <taxon>Euarchontoglires</taxon>
        <taxon>Glires</taxon>
        <taxon>Rodentia</taxon>
        <taxon>Myomorpha</taxon>
        <taxon>Muroidea</taxon>
        <taxon>Cricetidae</taxon>
        <taxon>Arvicolinae</taxon>
        <taxon>Myodes</taxon>
    </lineage>
</organism>
<evidence type="ECO:0000256" key="3">
    <source>
        <dbReference type="ARBA" id="ARBA00023274"/>
    </source>
</evidence>
<dbReference type="InterPro" id="IPR000892">
    <property type="entry name" value="Ribosomal_eS26"/>
</dbReference>
<comment type="similarity">
    <text evidence="1 4">Belongs to the eukaryotic ribosomal protein eS26 family.</text>
</comment>
<dbReference type="AlphaFoldDB" id="A0AAW0HXK4"/>
<evidence type="ECO:0000313" key="6">
    <source>
        <dbReference type="Proteomes" id="UP001488838"/>
    </source>
</evidence>
<dbReference type="GO" id="GO:0003729">
    <property type="term" value="F:mRNA binding"/>
    <property type="evidence" value="ECO:0007669"/>
    <property type="project" value="TreeGrafter"/>
</dbReference>
<dbReference type="PANTHER" id="PTHR12538:SF7">
    <property type="entry name" value="SMALL RIBOSOMAL SUBUNIT PROTEIN ES26-RELATED"/>
    <property type="match status" value="1"/>
</dbReference>
<keyword evidence="2 4" id="KW-0689">Ribosomal protein</keyword>
<dbReference type="GO" id="GO:0006412">
    <property type="term" value="P:translation"/>
    <property type="evidence" value="ECO:0007669"/>
    <property type="project" value="InterPro"/>
</dbReference>
<gene>
    <name evidence="5" type="ORF">U0070_010322</name>
</gene>
<evidence type="ECO:0000256" key="2">
    <source>
        <dbReference type="ARBA" id="ARBA00022980"/>
    </source>
</evidence>
<accession>A0AAW0HXK4</accession>
<reference evidence="5 6" key="1">
    <citation type="journal article" date="2023" name="bioRxiv">
        <title>Conserved and derived expression patterns and positive selection on dental genes reveal complex evolutionary context of ever-growing rodent molars.</title>
        <authorList>
            <person name="Calamari Z.T."/>
            <person name="Song A."/>
            <person name="Cohen E."/>
            <person name="Akter M."/>
            <person name="Roy R.D."/>
            <person name="Hallikas O."/>
            <person name="Christensen M.M."/>
            <person name="Li P."/>
            <person name="Marangoni P."/>
            <person name="Jernvall J."/>
            <person name="Klein O.D."/>
        </authorList>
    </citation>
    <scope>NUCLEOTIDE SEQUENCE [LARGE SCALE GENOMIC DNA]</scope>
    <source>
        <strain evidence="5">V071</strain>
    </source>
</reference>
<keyword evidence="3 4" id="KW-0687">Ribonucleoprotein</keyword>
<proteinExistence type="inferred from homology"/>
<evidence type="ECO:0000313" key="5">
    <source>
        <dbReference type="EMBL" id="KAK7806838.1"/>
    </source>
</evidence>
<dbReference type="GO" id="GO:0003735">
    <property type="term" value="F:structural constituent of ribosome"/>
    <property type="evidence" value="ECO:0007669"/>
    <property type="project" value="InterPro"/>
</dbReference>
<name>A0AAW0HXK4_MYOGA</name>
<dbReference type="EMBL" id="JBBHLL010000290">
    <property type="protein sequence ID" value="KAK7806838.1"/>
    <property type="molecule type" value="Genomic_DNA"/>
</dbReference>
<dbReference type="Pfam" id="PF01283">
    <property type="entry name" value="Ribosomal_S26e"/>
    <property type="match status" value="1"/>
</dbReference>